<keyword evidence="1" id="KW-1133">Transmembrane helix</keyword>
<reference evidence="3 4" key="1">
    <citation type="submission" date="2017-02" db="EMBL/GenBank/DDBJ databases">
        <authorList>
            <person name="Peterson S.W."/>
        </authorList>
    </citation>
    <scope>NUCLEOTIDE SEQUENCE [LARGE SCALE GENOMIC DNA]</scope>
    <source>
        <strain evidence="3 4">ATCC BAA-1030</strain>
    </source>
</reference>
<feature type="domain" description="VanZ-like" evidence="2">
    <location>
        <begin position="13"/>
        <end position="159"/>
    </location>
</feature>
<feature type="transmembrane region" description="Helical" evidence="1">
    <location>
        <begin position="145"/>
        <end position="163"/>
    </location>
</feature>
<dbReference type="NCBIfam" id="NF037970">
    <property type="entry name" value="vanZ_1"/>
    <property type="match status" value="1"/>
</dbReference>
<dbReference type="RefSeq" id="WP_078807598.1">
    <property type="nucleotide sequence ID" value="NZ_FUXI01000018.1"/>
</dbReference>
<keyword evidence="1" id="KW-0812">Transmembrane</keyword>
<keyword evidence="4" id="KW-1185">Reference proteome</keyword>
<dbReference type="STRING" id="263852.SAMN02745116_01667"/>
<proteinExistence type="predicted"/>
<dbReference type="PIRSF" id="PIRSF019083">
    <property type="entry name" value="UCP019083_VanZ"/>
    <property type="match status" value="1"/>
</dbReference>
<feature type="transmembrane region" description="Helical" evidence="1">
    <location>
        <begin position="83"/>
        <end position="100"/>
    </location>
</feature>
<dbReference type="OrthoDB" id="291892at2"/>
<dbReference type="InterPro" id="IPR016747">
    <property type="entry name" value="Phosphotransbutyrylase"/>
</dbReference>
<dbReference type="InterPro" id="IPR006976">
    <property type="entry name" value="VanZ-like"/>
</dbReference>
<keyword evidence="1" id="KW-0472">Membrane</keyword>
<feature type="transmembrane region" description="Helical" evidence="1">
    <location>
        <begin position="107"/>
        <end position="125"/>
    </location>
</feature>
<evidence type="ECO:0000313" key="3">
    <source>
        <dbReference type="EMBL" id="SJZ86751.1"/>
    </source>
</evidence>
<sequence length="168" mass="19222">MIKKHFANGNLWLALAFVVMCVLFYSSSQTYQEQSQVGNLEHFLQGKPFFKELSSIHLRYGNEQVSIEEKGYYPFVEFFIRKFAHFATYFFLSFFLFLGLRNKFRKSIVLFGVLSWLAASGYAGLDEFHQMLTGGRTARIEDVALDSSGAFCAVAALLLLEGIKKIRK</sequence>
<organism evidence="3 4">
    <name type="scientific">Pilibacter termitis</name>
    <dbReference type="NCBI Taxonomy" id="263852"/>
    <lineage>
        <taxon>Bacteria</taxon>
        <taxon>Bacillati</taxon>
        <taxon>Bacillota</taxon>
        <taxon>Bacilli</taxon>
        <taxon>Lactobacillales</taxon>
        <taxon>Enterococcaceae</taxon>
        <taxon>Pilibacter</taxon>
    </lineage>
</organism>
<protein>
    <submittedName>
        <fullName evidence="3">VanZ like family protein</fullName>
    </submittedName>
</protein>
<dbReference type="AlphaFoldDB" id="A0A1T4P5R7"/>
<evidence type="ECO:0000256" key="1">
    <source>
        <dbReference type="SAM" id="Phobius"/>
    </source>
</evidence>
<evidence type="ECO:0000259" key="2">
    <source>
        <dbReference type="Pfam" id="PF04892"/>
    </source>
</evidence>
<accession>A0A1T4P5R7</accession>
<dbReference type="Pfam" id="PF04892">
    <property type="entry name" value="VanZ"/>
    <property type="match status" value="1"/>
</dbReference>
<name>A0A1T4P5R7_9ENTE</name>
<evidence type="ECO:0000313" key="4">
    <source>
        <dbReference type="Proteomes" id="UP000190328"/>
    </source>
</evidence>
<dbReference type="EMBL" id="FUXI01000018">
    <property type="protein sequence ID" value="SJZ86751.1"/>
    <property type="molecule type" value="Genomic_DNA"/>
</dbReference>
<dbReference type="Proteomes" id="UP000190328">
    <property type="component" value="Unassembled WGS sequence"/>
</dbReference>
<gene>
    <name evidence="3" type="ORF">SAMN02745116_01667</name>
</gene>